<dbReference type="Proteomes" id="UP000265614">
    <property type="component" value="Unassembled WGS sequence"/>
</dbReference>
<dbReference type="PANTHER" id="PTHR43817:SF1">
    <property type="entry name" value="HYDROLASE, FAMILY 43, PUTATIVE (AFU_ORTHOLOGUE AFUA_3G01660)-RELATED"/>
    <property type="match status" value="1"/>
</dbReference>
<dbReference type="InterPro" id="IPR006311">
    <property type="entry name" value="TAT_signal"/>
</dbReference>
<dbReference type="OrthoDB" id="177947at2"/>
<keyword evidence="3 5" id="KW-0378">Hydrolase</keyword>
<feature type="domain" description="Alpha-L-arabinofuranosidase B arabinose-binding" evidence="7">
    <location>
        <begin position="371"/>
        <end position="479"/>
    </location>
</feature>
<organism evidence="8 9">
    <name type="scientific">Vallicoccus soli</name>
    <dbReference type="NCBI Taxonomy" id="2339232"/>
    <lineage>
        <taxon>Bacteria</taxon>
        <taxon>Bacillati</taxon>
        <taxon>Actinomycetota</taxon>
        <taxon>Actinomycetes</taxon>
        <taxon>Motilibacterales</taxon>
        <taxon>Vallicoccaceae</taxon>
        <taxon>Vallicoccus</taxon>
    </lineage>
</organism>
<accession>A0A3A3Z2Z1</accession>
<reference evidence="8 9" key="1">
    <citation type="submission" date="2018-09" db="EMBL/GenBank/DDBJ databases">
        <title>YIM 75000 draft genome.</title>
        <authorList>
            <person name="Tang S."/>
            <person name="Feng Y."/>
        </authorList>
    </citation>
    <scope>NUCLEOTIDE SEQUENCE [LARGE SCALE GENOMIC DNA]</scope>
    <source>
        <strain evidence="8 9">YIM 75000</strain>
    </source>
</reference>
<protein>
    <submittedName>
        <fullName evidence="8">Alpha-arabinofuranosidase</fullName>
    </submittedName>
</protein>
<dbReference type="Pfam" id="PF04616">
    <property type="entry name" value="Glyco_hydro_43"/>
    <property type="match status" value="1"/>
</dbReference>
<dbReference type="PANTHER" id="PTHR43817">
    <property type="entry name" value="GLYCOSYL HYDROLASE"/>
    <property type="match status" value="1"/>
</dbReference>
<dbReference type="PROSITE" id="PS51318">
    <property type="entry name" value="TAT"/>
    <property type="match status" value="1"/>
</dbReference>
<dbReference type="CDD" id="cd23265">
    <property type="entry name" value="beta-trefoil_ABD_ABFB-like"/>
    <property type="match status" value="1"/>
</dbReference>
<dbReference type="InterPro" id="IPR036195">
    <property type="entry name" value="AbfB_ABD_sf"/>
</dbReference>
<dbReference type="RefSeq" id="WP_119948710.1">
    <property type="nucleotide sequence ID" value="NZ_QZEZ01000001.1"/>
</dbReference>
<dbReference type="InterPro" id="IPR007934">
    <property type="entry name" value="AbfB_ABD"/>
</dbReference>
<dbReference type="AlphaFoldDB" id="A0A3A3Z2Z1"/>
<dbReference type="Gene3D" id="2.80.10.50">
    <property type="match status" value="1"/>
</dbReference>
<evidence type="ECO:0000256" key="6">
    <source>
        <dbReference type="SAM" id="SignalP"/>
    </source>
</evidence>
<evidence type="ECO:0000256" key="5">
    <source>
        <dbReference type="RuleBase" id="RU361187"/>
    </source>
</evidence>
<evidence type="ECO:0000313" key="9">
    <source>
        <dbReference type="Proteomes" id="UP000265614"/>
    </source>
</evidence>
<evidence type="ECO:0000256" key="2">
    <source>
        <dbReference type="ARBA" id="ARBA00022729"/>
    </source>
</evidence>
<dbReference type="GO" id="GO:0046373">
    <property type="term" value="P:L-arabinose metabolic process"/>
    <property type="evidence" value="ECO:0007669"/>
    <property type="project" value="InterPro"/>
</dbReference>
<feature type="chain" id="PRO_5017402365" evidence="6">
    <location>
        <begin position="34"/>
        <end position="489"/>
    </location>
</feature>
<evidence type="ECO:0000256" key="4">
    <source>
        <dbReference type="ARBA" id="ARBA00023295"/>
    </source>
</evidence>
<dbReference type="SUPFAM" id="SSF75005">
    <property type="entry name" value="Arabinanase/levansucrase/invertase"/>
    <property type="match status" value="1"/>
</dbReference>
<sequence>MSIDISRRALLRAGLGAGAALPLGLAGAGAAGAAPATAAAGAPPSDAEVYGVTTVNPLVVQRADPFVTRPVGGMYYFTGSVPEYDRLVVRGAPTLAGLTDAEETVVWRRPATGPLGGYVWAPELHRIGGRWYIYFAAGDDPNPFAIKMYVLSSSLADPRDASGWGAPREVETPWGSFKLDATTFQHGGSRYYVWAQAEPEIQVNTSLYIARMKNPYELATAPTRISTPTLAWERQGFAVNEGAAVLIRNGRVFMTYSASATDARYCLGLLTADADADLLDRASWSKSPTPVFVSNEQTGQWGPGHNSFTVAEDGTDVMVYHARDYRDIVGDPLFDPNRNARVQRVYWAEDGTPLFGVPVGRGGPIVRLSPLDAPRSFVRHAESVVRVDRDVRELADTQWRFVPGLAGQGTESLQSVNHPDRYVRVVDGVVRIDPVEEGAAFAGQASFRRVARDKGWALQVAGSGAYLVHASGRLTTARRPGRQGTFRPS</sequence>
<keyword evidence="4 5" id="KW-0326">Glycosidase</keyword>
<gene>
    <name evidence="8" type="ORF">D5H78_01970</name>
</gene>
<dbReference type="EMBL" id="QZEZ01000001">
    <property type="protein sequence ID" value="RJK97784.1"/>
    <property type="molecule type" value="Genomic_DNA"/>
</dbReference>
<comment type="similarity">
    <text evidence="1 5">Belongs to the glycosyl hydrolase 43 family.</text>
</comment>
<name>A0A3A3Z2Z1_9ACTN</name>
<keyword evidence="2 6" id="KW-0732">Signal</keyword>
<proteinExistence type="inferred from homology"/>
<feature type="signal peptide" evidence="6">
    <location>
        <begin position="1"/>
        <end position="33"/>
    </location>
</feature>
<keyword evidence="9" id="KW-1185">Reference proteome</keyword>
<dbReference type="SUPFAM" id="SSF110221">
    <property type="entry name" value="AbfB domain"/>
    <property type="match status" value="1"/>
</dbReference>
<dbReference type="Pfam" id="PF05270">
    <property type="entry name" value="AbfB"/>
    <property type="match status" value="1"/>
</dbReference>
<evidence type="ECO:0000256" key="1">
    <source>
        <dbReference type="ARBA" id="ARBA00009865"/>
    </source>
</evidence>
<dbReference type="GO" id="GO:0046556">
    <property type="term" value="F:alpha-L-arabinofuranosidase activity"/>
    <property type="evidence" value="ECO:0007669"/>
    <property type="project" value="InterPro"/>
</dbReference>
<evidence type="ECO:0000313" key="8">
    <source>
        <dbReference type="EMBL" id="RJK97784.1"/>
    </source>
</evidence>
<dbReference type="Gene3D" id="2.115.10.20">
    <property type="entry name" value="Glycosyl hydrolase domain, family 43"/>
    <property type="match status" value="1"/>
</dbReference>
<comment type="caution">
    <text evidence="8">The sequence shown here is derived from an EMBL/GenBank/DDBJ whole genome shotgun (WGS) entry which is preliminary data.</text>
</comment>
<evidence type="ECO:0000259" key="7">
    <source>
        <dbReference type="Pfam" id="PF05270"/>
    </source>
</evidence>
<dbReference type="InterPro" id="IPR006710">
    <property type="entry name" value="Glyco_hydro_43"/>
</dbReference>
<dbReference type="InterPro" id="IPR023296">
    <property type="entry name" value="Glyco_hydro_beta-prop_sf"/>
</dbReference>
<evidence type="ECO:0000256" key="3">
    <source>
        <dbReference type="ARBA" id="ARBA00022801"/>
    </source>
</evidence>